<dbReference type="GO" id="GO:0032259">
    <property type="term" value="P:methylation"/>
    <property type="evidence" value="ECO:0007669"/>
    <property type="project" value="UniProtKB-KW"/>
</dbReference>
<reference evidence="2 3" key="1">
    <citation type="submission" date="2018-07" db="EMBL/GenBank/DDBJ databases">
        <title>a novel species of Sphingomonas isolated from the rhizosphere soil of Araceae plant.</title>
        <authorList>
            <person name="Zhiyong W."/>
            <person name="Qinglan Z."/>
            <person name="Zhiwei F."/>
            <person name="Ding X."/>
            <person name="Gejiao W."/>
            <person name="Shixue Z."/>
        </authorList>
    </citation>
    <scope>NUCLEOTIDE SEQUENCE [LARGE SCALE GENOMIC DNA]</scope>
    <source>
        <strain evidence="2 3">WZY 27</strain>
    </source>
</reference>
<dbReference type="InterPro" id="IPR029063">
    <property type="entry name" value="SAM-dependent_MTases_sf"/>
</dbReference>
<dbReference type="GO" id="GO:0008168">
    <property type="term" value="F:methyltransferase activity"/>
    <property type="evidence" value="ECO:0007669"/>
    <property type="project" value="UniProtKB-KW"/>
</dbReference>
<protein>
    <submittedName>
        <fullName evidence="2">Class I SAM-dependent methyltransferase</fullName>
    </submittedName>
</protein>
<accession>A0A369VZI8</accession>
<dbReference type="InterPro" id="IPR041698">
    <property type="entry name" value="Methyltransf_25"/>
</dbReference>
<dbReference type="Pfam" id="PF13649">
    <property type="entry name" value="Methyltransf_25"/>
    <property type="match status" value="1"/>
</dbReference>
<name>A0A369VZI8_9SPHN</name>
<organism evidence="2 3">
    <name type="scientific">Sphingomonas aracearum</name>
    <dbReference type="NCBI Taxonomy" id="2283317"/>
    <lineage>
        <taxon>Bacteria</taxon>
        <taxon>Pseudomonadati</taxon>
        <taxon>Pseudomonadota</taxon>
        <taxon>Alphaproteobacteria</taxon>
        <taxon>Sphingomonadales</taxon>
        <taxon>Sphingomonadaceae</taxon>
        <taxon>Sphingomonas</taxon>
    </lineage>
</organism>
<dbReference type="CDD" id="cd02440">
    <property type="entry name" value="AdoMet_MTases"/>
    <property type="match status" value="1"/>
</dbReference>
<dbReference type="SUPFAM" id="SSF53335">
    <property type="entry name" value="S-adenosyl-L-methionine-dependent methyltransferases"/>
    <property type="match status" value="1"/>
</dbReference>
<evidence type="ECO:0000313" key="2">
    <source>
        <dbReference type="EMBL" id="RDE06482.1"/>
    </source>
</evidence>
<keyword evidence="3" id="KW-1185">Reference proteome</keyword>
<evidence type="ECO:0000259" key="1">
    <source>
        <dbReference type="Pfam" id="PF13649"/>
    </source>
</evidence>
<sequence>MTGAADWTGRVGDVWAAEWRRTDRALADLASHLDAAILASAGAGTRTALDIGAGAGATSLALARSRPQLAVTAAELSPGLAAIASQRLGESRNARLVIGDALGVASSVGPVDLFFSRHGVMFFPEPQAAFAALRAAAAPGAALVFSCFASRADNPWSGLIATPPAPAPGYVPGPFAFADPGFVEDMLGRAGWREPTPRCVRFAYRVGAGDDPVGDGADFLSRIGPAASLLRDAGAAERPGLRARLESALRAYRNGDVVDIPAAAWIWTARAAGEHA</sequence>
<dbReference type="RefSeq" id="WP_114686066.1">
    <property type="nucleotide sequence ID" value="NZ_QQNB01000001.1"/>
</dbReference>
<dbReference type="Proteomes" id="UP000253918">
    <property type="component" value="Unassembled WGS sequence"/>
</dbReference>
<keyword evidence="2" id="KW-0489">Methyltransferase</keyword>
<dbReference type="EMBL" id="QQNB01000001">
    <property type="protein sequence ID" value="RDE06482.1"/>
    <property type="molecule type" value="Genomic_DNA"/>
</dbReference>
<comment type="caution">
    <text evidence="2">The sequence shown here is derived from an EMBL/GenBank/DDBJ whole genome shotgun (WGS) entry which is preliminary data.</text>
</comment>
<dbReference type="OrthoDB" id="9777638at2"/>
<feature type="domain" description="Methyltransferase" evidence="1">
    <location>
        <begin position="49"/>
        <end position="140"/>
    </location>
</feature>
<gene>
    <name evidence="2" type="ORF">DVW87_01845</name>
</gene>
<proteinExistence type="predicted"/>
<evidence type="ECO:0000313" key="3">
    <source>
        <dbReference type="Proteomes" id="UP000253918"/>
    </source>
</evidence>
<dbReference type="AlphaFoldDB" id="A0A369VZI8"/>
<dbReference type="Gene3D" id="3.40.50.150">
    <property type="entry name" value="Vaccinia Virus protein VP39"/>
    <property type="match status" value="1"/>
</dbReference>
<keyword evidence="2" id="KW-0808">Transferase</keyword>